<dbReference type="HOGENOM" id="CLU_010573_0_0_10"/>
<organism evidence="3 4">
    <name type="scientific">Spirosoma radiotolerans</name>
    <dbReference type="NCBI Taxonomy" id="1379870"/>
    <lineage>
        <taxon>Bacteria</taxon>
        <taxon>Pseudomonadati</taxon>
        <taxon>Bacteroidota</taxon>
        <taxon>Cytophagia</taxon>
        <taxon>Cytophagales</taxon>
        <taxon>Cytophagaceae</taxon>
        <taxon>Spirosoma</taxon>
    </lineage>
</organism>
<dbReference type="KEGG" id="srd:SD10_14005"/>
<dbReference type="Pfam" id="PF04738">
    <property type="entry name" value="Lant_dehydr_N"/>
    <property type="match status" value="1"/>
</dbReference>
<dbReference type="InterPro" id="IPR006827">
    <property type="entry name" value="Lant_deHydtase_N"/>
</dbReference>
<dbReference type="NCBIfam" id="TIGR03891">
    <property type="entry name" value="thiopep_ocin"/>
    <property type="match status" value="1"/>
</dbReference>
<gene>
    <name evidence="3" type="ORF">SD10_14005</name>
</gene>
<accession>A0A0E3ZV00</accession>
<dbReference type="RefSeq" id="WP_046574421.1">
    <property type="nucleotide sequence ID" value="NZ_CP010429.1"/>
</dbReference>
<dbReference type="PATRIC" id="fig|1379870.5.peg.3047"/>
<dbReference type="Proteomes" id="UP000033054">
    <property type="component" value="Chromosome"/>
</dbReference>
<evidence type="ECO:0000313" key="3">
    <source>
        <dbReference type="EMBL" id="AKD55848.1"/>
    </source>
</evidence>
<dbReference type="EMBL" id="CP010429">
    <property type="protein sequence ID" value="AKD55848.1"/>
    <property type="molecule type" value="Genomic_DNA"/>
</dbReference>
<name>A0A0E3ZV00_9BACT</name>
<protein>
    <recommendedName>
        <fullName evidence="5">Lantibiotic dehydratase</fullName>
    </recommendedName>
</protein>
<dbReference type="AlphaFoldDB" id="A0A0E3ZV00"/>
<evidence type="ECO:0000313" key="4">
    <source>
        <dbReference type="Proteomes" id="UP000033054"/>
    </source>
</evidence>
<evidence type="ECO:0000259" key="1">
    <source>
        <dbReference type="Pfam" id="PF04738"/>
    </source>
</evidence>
<evidence type="ECO:0008006" key="5">
    <source>
        <dbReference type="Google" id="ProtNLM"/>
    </source>
</evidence>
<keyword evidence="4" id="KW-1185">Reference proteome</keyword>
<dbReference type="Pfam" id="PF14028">
    <property type="entry name" value="Lant_dehydr_C"/>
    <property type="match status" value="1"/>
</dbReference>
<sequence>MTQLLPADFFVLRRPLFAIDDYLAIQQRLQEGTSLADALQTVYTDLRCQEALFYASPAVHTLLVDWLGGRLKPTDSFLFTLYKYYIRMTTRSTPFGLFAGISLGAWGTISDLQARPAVTRNVRLDMGLLSQLIGVINDLPIVRQQLLYKPNESLWVVGNTLRYVAYTEQDGQRTYYQQAVDTDPTLRQVLDCAQPGVSFGQLVGLLHTSGAAASEASAYLNALIDNQLLCSELSATLTGPDPLTVLIARLSELSETSSLVDQLNQVQHLLGQRDVAAHRQLKSLLETLLPTSGSSLVQCDAFLPADTTILSASLKTELTTSLSNLANRSPPLALPRLDAFRHRFFARYEHQSVPLLTALDPDLGVGYDSQPGVPTAWLDSLPWIASAPSAPTVTPVSEHLLRLYSQAIRNRHFTITLSINDLDCILPVQLNTALPASGYALGQLIRPADGHAPLFLLKGMGGPSAANLLGRFAHLSPELETSLRHCLQDEQASYPNVRLAELVHLPSARTGNVLRRPILREYEIPILTQSAVPEPQQLPLHDLFVNMPNGQQVVLYSKKLNQRIVPRLSTAHNVLSGGLMHYRFLYDLQHQEASLRVGWDWGMLTTMPFLPRVQFQTVLLSRARWHLRLEDIGHNFGVDWTSWRLAQGLPRFVLLVEGDNELVLDVETQAGRTLLQQTLKRDGQATLVEWLDATTESVVRSDDLKRWNHELLIPLHRERPSFTPVRSAAARPSDQALLTRHFAPGSQWVYLKLYAGCAYLDELLLESLPDFLTDLAQRQLIQSWFFIRYLDPQNHLRIRFLATEAQDRSLLDAVSAWANQLMTTDSRVMQVQFDTYQREIERFGSTTIEICENWFWYDSRAVLNLLVLLNGQPDWQRLRVGCLFVHQLLIAWQYDPISQCHLVETWRDSFLREFRVDKSFQTDVNSLFRDHKHALVKPSPNEQILIGLLTDYHAQAATFHKNLQTADAQSPERLLSSITHLFLNRLFIDSQRKNELIVYCFLSKLIKQWLNTR</sequence>
<feature type="domain" description="Lantibiotic dehydratase N-terminal" evidence="1">
    <location>
        <begin position="47"/>
        <end position="675"/>
    </location>
</feature>
<dbReference type="OrthoDB" id="1273722at2"/>
<reference evidence="3 4" key="1">
    <citation type="journal article" date="2014" name="Curr. Microbiol.">
        <title>Spirosoma radiotolerans sp. nov., a gamma-radiation-resistant bacterium isolated from gamma ray-irradiated soil.</title>
        <authorList>
            <person name="Lee J.J."/>
            <person name="Srinivasan S."/>
            <person name="Lim S."/>
            <person name="Joe M."/>
            <person name="Im S."/>
            <person name="Bae S.I."/>
            <person name="Park K.R."/>
            <person name="Han J.H."/>
            <person name="Park S.H."/>
            <person name="Joo B.M."/>
            <person name="Park S.J."/>
            <person name="Kim M.K."/>
        </authorList>
    </citation>
    <scope>NUCLEOTIDE SEQUENCE [LARGE SCALE GENOMIC DNA]</scope>
    <source>
        <strain evidence="3 4">DG5A</strain>
    </source>
</reference>
<proteinExistence type="predicted"/>
<evidence type="ECO:0000259" key="2">
    <source>
        <dbReference type="Pfam" id="PF14028"/>
    </source>
</evidence>
<dbReference type="InterPro" id="IPR023809">
    <property type="entry name" value="Thiopep_bacteriocin_synth_dom"/>
</dbReference>
<feature type="domain" description="Thiopeptide-type bacteriocin biosynthesis" evidence="2">
    <location>
        <begin position="748"/>
        <end position="1005"/>
    </location>
</feature>
<dbReference type="STRING" id="1379870.SD10_14005"/>